<dbReference type="AlphaFoldDB" id="A0A6M3IPK0"/>
<organism evidence="1">
    <name type="scientific">viral metagenome</name>
    <dbReference type="NCBI Taxonomy" id="1070528"/>
    <lineage>
        <taxon>unclassified sequences</taxon>
        <taxon>metagenomes</taxon>
        <taxon>organismal metagenomes</taxon>
    </lineage>
</organism>
<gene>
    <name evidence="2" type="ORF">MM415A01857_0006</name>
    <name evidence="1" type="ORF">MM415B01290_0012</name>
</gene>
<evidence type="ECO:0000313" key="2">
    <source>
        <dbReference type="EMBL" id="QJA75213.1"/>
    </source>
</evidence>
<name>A0A6M3IPK0_9ZZZZ</name>
<dbReference type="EMBL" id="MT142148">
    <property type="protein sequence ID" value="QJA75213.1"/>
    <property type="molecule type" value="Genomic_DNA"/>
</dbReference>
<reference evidence="1" key="1">
    <citation type="submission" date="2020-03" db="EMBL/GenBank/DDBJ databases">
        <title>The deep terrestrial virosphere.</title>
        <authorList>
            <person name="Holmfeldt K."/>
            <person name="Nilsson E."/>
            <person name="Simone D."/>
            <person name="Lopez-Fernandez M."/>
            <person name="Wu X."/>
            <person name="de Brujin I."/>
            <person name="Lundin D."/>
            <person name="Andersson A."/>
            <person name="Bertilsson S."/>
            <person name="Dopson M."/>
        </authorList>
    </citation>
    <scope>NUCLEOTIDE SEQUENCE</scope>
    <source>
        <strain evidence="2">MM415A01857</strain>
        <strain evidence="1">MM415B01290</strain>
    </source>
</reference>
<sequence length="67" mass="7857">MTGFKDDLDMFQYCIRVVLYNESRIYTLGVCGKERKEQAKLRMEQMSTWLTASLREDQKACLGSIEK</sequence>
<dbReference type="EMBL" id="MT141371">
    <property type="protein sequence ID" value="QJA59479.1"/>
    <property type="molecule type" value="Genomic_DNA"/>
</dbReference>
<accession>A0A6M3IPK0</accession>
<protein>
    <submittedName>
        <fullName evidence="1">Uncharacterized protein</fullName>
    </submittedName>
</protein>
<proteinExistence type="predicted"/>
<evidence type="ECO:0000313" key="1">
    <source>
        <dbReference type="EMBL" id="QJA59479.1"/>
    </source>
</evidence>